<dbReference type="KEGG" id="wma:WM2015_658"/>
<sequence length="118" mass="13368">MHTADHPVEIGFVRGLLESEGIETRVQGMDLWTAAVEIYFADGARPSVWVRDAMLERARRVLAEADRRGQGEDWTCPDCGERLEGQFKACWRCARDRNDGHDNDHDNGHDDDEGSLRA</sequence>
<dbReference type="Pfam" id="PF09413">
    <property type="entry name" value="DUF2007"/>
    <property type="match status" value="1"/>
</dbReference>
<dbReference type="STRING" id="1579979.WM2015_658"/>
<evidence type="ECO:0000313" key="4">
    <source>
        <dbReference type="Proteomes" id="UP000066624"/>
    </source>
</evidence>
<feature type="domain" description="DUF2007" evidence="2">
    <location>
        <begin position="4"/>
        <end position="65"/>
    </location>
</feature>
<proteinExistence type="predicted"/>
<evidence type="ECO:0000256" key="1">
    <source>
        <dbReference type="SAM" id="MobiDB-lite"/>
    </source>
</evidence>
<gene>
    <name evidence="3" type="ORF">WM2015_658</name>
</gene>
<dbReference type="Gene3D" id="3.30.70.790">
    <property type="entry name" value="UreE, C-terminal domain"/>
    <property type="match status" value="1"/>
</dbReference>
<protein>
    <recommendedName>
        <fullName evidence="2">DUF2007 domain-containing protein</fullName>
    </recommendedName>
</protein>
<dbReference type="EMBL" id="CP012154">
    <property type="protein sequence ID" value="AKS41039.1"/>
    <property type="molecule type" value="Genomic_DNA"/>
</dbReference>
<name>A0A0K0XTK0_9GAMM</name>
<organism evidence="3 4">
    <name type="scientific">Wenzhouxiangella marina</name>
    <dbReference type="NCBI Taxonomy" id="1579979"/>
    <lineage>
        <taxon>Bacteria</taxon>
        <taxon>Pseudomonadati</taxon>
        <taxon>Pseudomonadota</taxon>
        <taxon>Gammaproteobacteria</taxon>
        <taxon>Chromatiales</taxon>
        <taxon>Wenzhouxiangellaceae</taxon>
        <taxon>Wenzhouxiangella</taxon>
    </lineage>
</organism>
<dbReference type="SUPFAM" id="SSF54913">
    <property type="entry name" value="GlnB-like"/>
    <property type="match status" value="1"/>
</dbReference>
<dbReference type="InterPro" id="IPR011322">
    <property type="entry name" value="N-reg_PII-like_a/b"/>
</dbReference>
<dbReference type="AlphaFoldDB" id="A0A0K0XTK0"/>
<feature type="region of interest" description="Disordered" evidence="1">
    <location>
        <begin position="97"/>
        <end position="118"/>
    </location>
</feature>
<accession>A0A0K0XTK0</accession>
<dbReference type="InterPro" id="IPR018551">
    <property type="entry name" value="DUF2007"/>
</dbReference>
<keyword evidence="4" id="KW-1185">Reference proteome</keyword>
<reference evidence="3 4" key="1">
    <citation type="submission" date="2015-07" db="EMBL/GenBank/DDBJ databases">
        <authorList>
            <person name="Noorani M."/>
        </authorList>
    </citation>
    <scope>NUCLEOTIDE SEQUENCE [LARGE SCALE GENOMIC DNA]</scope>
    <source>
        <strain evidence="3 4">KCTC 42284</strain>
    </source>
</reference>
<evidence type="ECO:0000259" key="2">
    <source>
        <dbReference type="Pfam" id="PF09413"/>
    </source>
</evidence>
<dbReference type="Proteomes" id="UP000066624">
    <property type="component" value="Chromosome"/>
</dbReference>
<evidence type="ECO:0000313" key="3">
    <source>
        <dbReference type="EMBL" id="AKS41039.1"/>
    </source>
</evidence>